<dbReference type="SUPFAM" id="SSF53474">
    <property type="entry name" value="alpha/beta-Hydrolases"/>
    <property type="match status" value="1"/>
</dbReference>
<gene>
    <name evidence="2" type="ORF">C5Y96_12755</name>
</gene>
<dbReference type="InterPro" id="IPR000639">
    <property type="entry name" value="Epox_hydrolase-like"/>
</dbReference>
<comment type="caution">
    <text evidence="2">The sequence shown here is derived from an EMBL/GenBank/DDBJ whole genome shotgun (WGS) entry which is preliminary data.</text>
</comment>
<reference evidence="2 3" key="1">
    <citation type="submission" date="2018-02" db="EMBL/GenBank/DDBJ databases">
        <title>Comparative genomes isolates from brazilian mangrove.</title>
        <authorList>
            <person name="Araujo J.E."/>
            <person name="Taketani R.G."/>
            <person name="Silva M.C.P."/>
            <person name="Loureco M.V."/>
            <person name="Andreote F.D."/>
        </authorList>
    </citation>
    <scope>NUCLEOTIDE SEQUENCE [LARGE SCALE GENOMIC DNA]</scope>
    <source>
        <strain evidence="2 3">HEX-2 MGV</strain>
    </source>
</reference>
<dbReference type="AlphaFoldDB" id="A0A2S8FGJ2"/>
<dbReference type="RefSeq" id="WP_105353807.1">
    <property type="nucleotide sequence ID" value="NZ_PUIA01000037.1"/>
</dbReference>
<dbReference type="Gene3D" id="3.40.50.1820">
    <property type="entry name" value="alpha/beta hydrolase"/>
    <property type="match status" value="1"/>
</dbReference>
<dbReference type="PRINTS" id="PR00412">
    <property type="entry name" value="EPOXHYDRLASE"/>
</dbReference>
<name>A0A2S8FGJ2_9BACT</name>
<keyword evidence="2" id="KW-0378">Hydrolase</keyword>
<dbReference type="PANTHER" id="PTHR43798">
    <property type="entry name" value="MONOACYLGLYCEROL LIPASE"/>
    <property type="match status" value="1"/>
</dbReference>
<dbReference type="Proteomes" id="UP000240009">
    <property type="component" value="Unassembled WGS sequence"/>
</dbReference>
<accession>A0A2S8FGJ2</accession>
<sequence>MSQTLPIGDTSFHVRTAGEGSPLVLVHGFPLDHHMWDAVFEPLAEQHQVIAIDLRGFGQSDGYREIVPMEMFADDIAAILDAMEIAEQVNFAGLSMGGYIGWQMWQRHRDRLSRLILLDTRAIADDEVQARARRVAAEAVLSAGMDDVPMNMLPKLLAEGTFRDQPEVVSTMTEMILRQDPRAVAAAQRGMAQRPNVECWLPEITIPTLVISGEHDIISPPAEMKGFAAQIPGAQFVEIPGAGHMVPLEAPAAMCEAVLPFCRDLE</sequence>
<dbReference type="PRINTS" id="PR00111">
    <property type="entry name" value="ABHYDROLASE"/>
</dbReference>
<dbReference type="Pfam" id="PF00561">
    <property type="entry name" value="Abhydrolase_1"/>
    <property type="match status" value="1"/>
</dbReference>
<evidence type="ECO:0000313" key="3">
    <source>
        <dbReference type="Proteomes" id="UP000240009"/>
    </source>
</evidence>
<proteinExistence type="predicted"/>
<organism evidence="2 3">
    <name type="scientific">Blastopirellula marina</name>
    <dbReference type="NCBI Taxonomy" id="124"/>
    <lineage>
        <taxon>Bacteria</taxon>
        <taxon>Pseudomonadati</taxon>
        <taxon>Planctomycetota</taxon>
        <taxon>Planctomycetia</taxon>
        <taxon>Pirellulales</taxon>
        <taxon>Pirellulaceae</taxon>
        <taxon>Blastopirellula</taxon>
    </lineage>
</organism>
<feature type="domain" description="AB hydrolase-1" evidence="1">
    <location>
        <begin position="22"/>
        <end position="251"/>
    </location>
</feature>
<dbReference type="InterPro" id="IPR029058">
    <property type="entry name" value="AB_hydrolase_fold"/>
</dbReference>
<dbReference type="OrthoDB" id="252464at2"/>
<dbReference type="GO" id="GO:0016787">
    <property type="term" value="F:hydrolase activity"/>
    <property type="evidence" value="ECO:0007669"/>
    <property type="project" value="UniProtKB-KW"/>
</dbReference>
<protein>
    <submittedName>
        <fullName evidence="2">Alpha/beta hydrolase</fullName>
    </submittedName>
</protein>
<dbReference type="InterPro" id="IPR050266">
    <property type="entry name" value="AB_hydrolase_sf"/>
</dbReference>
<dbReference type="InterPro" id="IPR000073">
    <property type="entry name" value="AB_hydrolase_1"/>
</dbReference>
<evidence type="ECO:0000259" key="1">
    <source>
        <dbReference type="Pfam" id="PF00561"/>
    </source>
</evidence>
<dbReference type="EMBL" id="PUIA01000037">
    <property type="protein sequence ID" value="PQO31210.1"/>
    <property type="molecule type" value="Genomic_DNA"/>
</dbReference>
<evidence type="ECO:0000313" key="2">
    <source>
        <dbReference type="EMBL" id="PQO31210.1"/>
    </source>
</evidence>